<organism evidence="3 4">
    <name type="scientific">Halopseudomonas laoshanensis</name>
    <dbReference type="NCBI Taxonomy" id="2268758"/>
    <lineage>
        <taxon>Bacteria</taxon>
        <taxon>Pseudomonadati</taxon>
        <taxon>Pseudomonadota</taxon>
        <taxon>Gammaproteobacteria</taxon>
        <taxon>Pseudomonadales</taxon>
        <taxon>Pseudomonadaceae</taxon>
        <taxon>Halopseudomonas</taxon>
    </lineage>
</organism>
<name>A0A7V7GRJ2_9GAMM</name>
<dbReference type="RefSeq" id="WP_149333390.1">
    <property type="nucleotide sequence ID" value="NZ_QOVF01000005.1"/>
</dbReference>
<reference evidence="3 4" key="1">
    <citation type="submission" date="2018-07" db="EMBL/GenBank/DDBJ databases">
        <title>Pseudomonas laoshanensis sp. nov., isolated from soil.</title>
        <authorList>
            <person name="Sun J."/>
            <person name="Yu L."/>
            <person name="Wang M."/>
            <person name="Zhang C."/>
        </authorList>
    </citation>
    <scope>NUCLEOTIDE SEQUENCE [LARGE SCALE GENOMIC DNA]</scope>
    <source>
        <strain evidence="3 4">Y22</strain>
    </source>
</reference>
<dbReference type="InterPro" id="IPR025641">
    <property type="entry name" value="DUF4340"/>
</dbReference>
<keyword evidence="4" id="KW-1185">Reference proteome</keyword>
<evidence type="ECO:0000313" key="4">
    <source>
        <dbReference type="Proteomes" id="UP000463138"/>
    </source>
</evidence>
<keyword evidence="1" id="KW-0732">Signal</keyword>
<feature type="signal peptide" evidence="1">
    <location>
        <begin position="1"/>
        <end position="20"/>
    </location>
</feature>
<gene>
    <name evidence="3" type="ORF">DT594_14760</name>
</gene>
<evidence type="ECO:0000313" key="3">
    <source>
        <dbReference type="EMBL" id="KAA0693138.1"/>
    </source>
</evidence>
<feature type="chain" id="PRO_5030634718" evidence="1">
    <location>
        <begin position="21"/>
        <end position="329"/>
    </location>
</feature>
<proteinExistence type="predicted"/>
<dbReference type="Proteomes" id="UP000463138">
    <property type="component" value="Unassembled WGS sequence"/>
</dbReference>
<comment type="caution">
    <text evidence="3">The sequence shown here is derived from an EMBL/GenBank/DDBJ whole genome shotgun (WGS) entry which is preliminary data.</text>
</comment>
<evidence type="ECO:0000256" key="1">
    <source>
        <dbReference type="SAM" id="SignalP"/>
    </source>
</evidence>
<protein>
    <submittedName>
        <fullName evidence="3">DUF4340 domain-containing protein</fullName>
    </submittedName>
</protein>
<dbReference type="OrthoDB" id="7008377at2"/>
<accession>A0A7V7GRJ2</accession>
<evidence type="ECO:0000259" key="2">
    <source>
        <dbReference type="Pfam" id="PF14238"/>
    </source>
</evidence>
<dbReference type="AlphaFoldDB" id="A0A7V7GRJ2"/>
<sequence length="329" mass="36557">MKVKLIAVLAVISVLLIAVALQQQNDDRVDDLQSRQLLSEEQLTVVNQMDNLVVAKAGVEVEVVRDGGRWGVVSKNMFPAQPERIAALLHAVRGARVTAAQTDNPEYHARLGLDTSAPQNATLRVTMGAGEESVGIIYGNPVGSGQVVRFADENQVWLINRPFGMTVNDVEWLDLQVTQIPMTQAASARWTHADGEVLEVEKAKEGDYNFRLAGVEQADQQGNERWTNSMVLALIDLRAQDVKLRSELELELDEPMLQMQVRTWSGAELEASLYDIDGKYWLLVDHFEQPEDSNLGVNADERWAFQLGIGQVENLNKRQSDIVRGGESD</sequence>
<dbReference type="EMBL" id="QOVF01000005">
    <property type="protein sequence ID" value="KAA0693138.1"/>
    <property type="molecule type" value="Genomic_DNA"/>
</dbReference>
<feature type="domain" description="DUF4340" evidence="2">
    <location>
        <begin position="70"/>
        <end position="243"/>
    </location>
</feature>
<dbReference type="Pfam" id="PF14238">
    <property type="entry name" value="DUF4340"/>
    <property type="match status" value="1"/>
</dbReference>